<keyword evidence="2" id="KW-1185">Reference proteome</keyword>
<name>A0A168H3D4_9BACL</name>
<dbReference type="Proteomes" id="UP000076967">
    <property type="component" value="Unassembled WGS sequence"/>
</dbReference>
<evidence type="ECO:0000313" key="2">
    <source>
        <dbReference type="Proteomes" id="UP000076967"/>
    </source>
</evidence>
<dbReference type="STRING" id="494026.PGLA_20605"/>
<evidence type="ECO:0000313" key="1">
    <source>
        <dbReference type="EMBL" id="OAB37776.1"/>
    </source>
</evidence>
<dbReference type="AlphaFoldDB" id="A0A168H3D4"/>
<organism evidence="1 2">
    <name type="scientific">Paenibacillus glacialis</name>
    <dbReference type="NCBI Taxonomy" id="494026"/>
    <lineage>
        <taxon>Bacteria</taxon>
        <taxon>Bacillati</taxon>
        <taxon>Bacillota</taxon>
        <taxon>Bacilli</taxon>
        <taxon>Bacillales</taxon>
        <taxon>Paenibacillaceae</taxon>
        <taxon>Paenibacillus</taxon>
    </lineage>
</organism>
<comment type="caution">
    <text evidence="1">The sequence shown here is derived from an EMBL/GenBank/DDBJ whole genome shotgun (WGS) entry which is preliminary data.</text>
</comment>
<dbReference type="RefSeq" id="WP_068536482.1">
    <property type="nucleotide sequence ID" value="NZ_LVJH01000050.1"/>
</dbReference>
<proteinExistence type="predicted"/>
<dbReference type="OrthoDB" id="1426432at2"/>
<gene>
    <name evidence="1" type="ORF">PGLA_20605</name>
</gene>
<dbReference type="EMBL" id="LVJH01000050">
    <property type="protein sequence ID" value="OAB37776.1"/>
    <property type="molecule type" value="Genomic_DNA"/>
</dbReference>
<reference evidence="1 2" key="1">
    <citation type="submission" date="2016-03" db="EMBL/GenBank/DDBJ databases">
        <title>Draft genome sequence of Paenibacillus glacialis DSM 22343.</title>
        <authorList>
            <person name="Shin S.-K."/>
            <person name="Yi H."/>
        </authorList>
    </citation>
    <scope>NUCLEOTIDE SEQUENCE [LARGE SCALE GENOMIC DNA]</scope>
    <source>
        <strain evidence="1 2">DSM 22343</strain>
    </source>
</reference>
<sequence length="167" mass="19560">MKKINVSQELLGEFDNIQWFINCGKVVNIELSCSVQHVQGWEEAEKYDEQEEWEELISNSRDILADFIMRKLGYSVRQFNSVVASIRDSVQYKLSVTKLYDIIEEQDIKEEFGATLSWLLLNAGIEATFKEFKGCPNFFREMLLIFQHGHCPCGWKGKWPKGMLYIY</sequence>
<accession>A0A168H3D4</accession>
<protein>
    <submittedName>
        <fullName evidence="1">Uncharacterized protein</fullName>
    </submittedName>
</protein>